<reference evidence="2 3" key="1">
    <citation type="journal article" date="2018" name="Sci. Rep.">
        <title>Rhizobium tumorigenes sp. nov., a novel plant tumorigenic bacterium isolated from cane gall tumors on thornless blackberry.</title>
        <authorList>
            <person name="Kuzmanovi N."/>
            <person name="Smalla K."/>
            <person name="Gronow S."/>
            <person name="PuBawska J."/>
        </authorList>
    </citation>
    <scope>NUCLEOTIDE SEQUENCE [LARGE SCALE GENOMIC DNA]</scope>
    <source>
        <strain evidence="2 3">CCBAU 85046</strain>
    </source>
</reference>
<comment type="caution">
    <text evidence="2">The sequence shown here is derived from an EMBL/GenBank/DDBJ whole genome shotgun (WGS) entry which is preliminary data.</text>
</comment>
<evidence type="ECO:0000256" key="1">
    <source>
        <dbReference type="SAM" id="MobiDB-lite"/>
    </source>
</evidence>
<organism evidence="2 3">
    <name type="scientific">Rhizobium tubonense</name>
    <dbReference type="NCBI Taxonomy" id="484088"/>
    <lineage>
        <taxon>Bacteria</taxon>
        <taxon>Pseudomonadati</taxon>
        <taxon>Pseudomonadota</taxon>
        <taxon>Alphaproteobacteria</taxon>
        <taxon>Hyphomicrobiales</taxon>
        <taxon>Rhizobiaceae</taxon>
        <taxon>Rhizobium/Agrobacterium group</taxon>
        <taxon>Rhizobium</taxon>
    </lineage>
</organism>
<gene>
    <name evidence="2" type="ORF">CPY51_27475</name>
</gene>
<dbReference type="InterPro" id="IPR021327">
    <property type="entry name" value="DUF2934"/>
</dbReference>
<proteinExistence type="predicted"/>
<evidence type="ECO:0000313" key="2">
    <source>
        <dbReference type="EMBL" id="PZM08949.1"/>
    </source>
</evidence>
<keyword evidence="3" id="KW-1185">Reference proteome</keyword>
<dbReference type="Pfam" id="PF11154">
    <property type="entry name" value="DUF2934"/>
    <property type="match status" value="1"/>
</dbReference>
<sequence>MASKGTRQRIADHPFEHQRPRYCNLSLHRKPCATKSRKCPESRPALLHWNPREVEKFLGEGRSPVDFQACGERYLFVNVAVSQVRPSLTEISMKYSDDEQLRRRAYSIWERQGCPHGKDDEIWELAVKEMNGQSAPQIDQGEWPKAQKTKPRNVEN</sequence>
<protein>
    <recommendedName>
        <fullName evidence="4">DUF2934 domain-containing protein</fullName>
    </recommendedName>
</protein>
<dbReference type="AlphaFoldDB" id="A0A2W4C5P0"/>
<feature type="region of interest" description="Disordered" evidence="1">
    <location>
        <begin position="130"/>
        <end position="156"/>
    </location>
</feature>
<feature type="compositionally biased region" description="Basic residues" evidence="1">
    <location>
        <begin position="147"/>
        <end position="156"/>
    </location>
</feature>
<evidence type="ECO:0000313" key="3">
    <source>
        <dbReference type="Proteomes" id="UP000248925"/>
    </source>
</evidence>
<evidence type="ECO:0008006" key="4">
    <source>
        <dbReference type="Google" id="ProtNLM"/>
    </source>
</evidence>
<dbReference type="Proteomes" id="UP000248925">
    <property type="component" value="Unassembled WGS sequence"/>
</dbReference>
<name>A0A2W4C5P0_9HYPH</name>
<dbReference type="EMBL" id="PCDP01000064">
    <property type="protein sequence ID" value="PZM08949.1"/>
    <property type="molecule type" value="Genomic_DNA"/>
</dbReference>
<accession>A0A2W4C5P0</accession>
<dbReference type="OrthoDB" id="9811127at2"/>